<name>A0AAV1JMM6_9NEOP</name>
<gene>
    <name evidence="2" type="ORF">LNINA_LOCUS9398</name>
</gene>
<evidence type="ECO:0000256" key="1">
    <source>
        <dbReference type="SAM" id="Phobius"/>
    </source>
</evidence>
<comment type="caution">
    <text evidence="2">The sequence shown here is derived from an EMBL/GenBank/DDBJ whole genome shotgun (WGS) entry which is preliminary data.</text>
</comment>
<dbReference type="AlphaFoldDB" id="A0AAV1JMM6"/>
<organism evidence="2 3">
    <name type="scientific">Leptosia nina</name>
    <dbReference type="NCBI Taxonomy" id="320188"/>
    <lineage>
        <taxon>Eukaryota</taxon>
        <taxon>Metazoa</taxon>
        <taxon>Ecdysozoa</taxon>
        <taxon>Arthropoda</taxon>
        <taxon>Hexapoda</taxon>
        <taxon>Insecta</taxon>
        <taxon>Pterygota</taxon>
        <taxon>Neoptera</taxon>
        <taxon>Endopterygota</taxon>
        <taxon>Lepidoptera</taxon>
        <taxon>Glossata</taxon>
        <taxon>Ditrysia</taxon>
        <taxon>Papilionoidea</taxon>
        <taxon>Pieridae</taxon>
        <taxon>Pierinae</taxon>
        <taxon>Leptosia</taxon>
    </lineage>
</organism>
<dbReference type="Proteomes" id="UP001497472">
    <property type="component" value="Unassembled WGS sequence"/>
</dbReference>
<protein>
    <submittedName>
        <fullName evidence="2">Uncharacterized protein</fullName>
    </submittedName>
</protein>
<sequence length="88" mass="9413">MRFRNNVILLENPESSNIDFNFCHKSLVLLASLMCTYNDGSIVRINLALALASSAALAAVAACGFSCFMQSATPSRMSKFSTANAQSS</sequence>
<feature type="transmembrane region" description="Helical" evidence="1">
    <location>
        <begin position="47"/>
        <end position="69"/>
    </location>
</feature>
<evidence type="ECO:0000313" key="2">
    <source>
        <dbReference type="EMBL" id="CAK1550159.1"/>
    </source>
</evidence>
<evidence type="ECO:0000313" key="3">
    <source>
        <dbReference type="Proteomes" id="UP001497472"/>
    </source>
</evidence>
<dbReference type="EMBL" id="CAVLEF010000066">
    <property type="protein sequence ID" value="CAK1550159.1"/>
    <property type="molecule type" value="Genomic_DNA"/>
</dbReference>
<proteinExistence type="predicted"/>
<reference evidence="2 3" key="1">
    <citation type="submission" date="2023-11" db="EMBL/GenBank/DDBJ databases">
        <authorList>
            <person name="Okamura Y."/>
        </authorList>
    </citation>
    <scope>NUCLEOTIDE SEQUENCE [LARGE SCALE GENOMIC DNA]</scope>
</reference>
<keyword evidence="3" id="KW-1185">Reference proteome</keyword>
<keyword evidence="1" id="KW-1133">Transmembrane helix</keyword>
<keyword evidence="1" id="KW-0812">Transmembrane</keyword>
<accession>A0AAV1JMM6</accession>
<keyword evidence="1" id="KW-0472">Membrane</keyword>